<dbReference type="RefSeq" id="WP_183353188.1">
    <property type="nucleotide sequence ID" value="NZ_BLXX01000001.1"/>
</dbReference>
<proteinExistence type="predicted"/>
<dbReference type="InterPro" id="IPR032710">
    <property type="entry name" value="NTF2-like_dom_sf"/>
</dbReference>
<dbReference type="Gene3D" id="3.10.450.50">
    <property type="match status" value="1"/>
</dbReference>
<protein>
    <recommendedName>
        <fullName evidence="1">SnoaL-like domain-containing protein</fullName>
    </recommendedName>
</protein>
<dbReference type="EMBL" id="BLXX01000001">
    <property type="protein sequence ID" value="GFO58348.1"/>
    <property type="molecule type" value="Genomic_DNA"/>
</dbReference>
<organism evidence="2 3">
    <name type="scientific">Geomonas silvestris</name>
    <dbReference type="NCBI Taxonomy" id="2740184"/>
    <lineage>
        <taxon>Bacteria</taxon>
        <taxon>Pseudomonadati</taxon>
        <taxon>Thermodesulfobacteriota</taxon>
        <taxon>Desulfuromonadia</taxon>
        <taxon>Geobacterales</taxon>
        <taxon>Geobacteraceae</taxon>
        <taxon>Geomonas</taxon>
    </lineage>
</organism>
<sequence>MLDLVQTPVTGRENPTHLTPQLAALSAFYRALNSRDLELMSQNWLQSDQAAMDNPLGGIKRGWEEIQTVYQRLFASPSQYWFEFYDYSLHERDAIFYVVGRERGEFTVAGATLAMAIRTTRIFTLSQGEWRQVHHHGSIEDPDLLMRYQQAVRGGNTR</sequence>
<name>A0A6V8MEC8_9BACT</name>
<keyword evidence="3" id="KW-1185">Reference proteome</keyword>
<evidence type="ECO:0000313" key="2">
    <source>
        <dbReference type="EMBL" id="GFO58348.1"/>
    </source>
</evidence>
<dbReference type="Pfam" id="PF13474">
    <property type="entry name" value="SnoaL_3"/>
    <property type="match status" value="1"/>
</dbReference>
<evidence type="ECO:0000259" key="1">
    <source>
        <dbReference type="Pfam" id="PF13474"/>
    </source>
</evidence>
<accession>A0A6V8MEC8</accession>
<feature type="domain" description="SnoaL-like" evidence="1">
    <location>
        <begin position="23"/>
        <end position="139"/>
    </location>
</feature>
<dbReference type="InterPro" id="IPR037401">
    <property type="entry name" value="SnoaL-like"/>
</dbReference>
<gene>
    <name evidence="2" type="ORF">GMST_06730</name>
</gene>
<dbReference type="Proteomes" id="UP000556026">
    <property type="component" value="Unassembled WGS sequence"/>
</dbReference>
<dbReference type="AlphaFoldDB" id="A0A6V8MEC8"/>
<reference evidence="3" key="1">
    <citation type="submission" date="2020-06" db="EMBL/GenBank/DDBJ databases">
        <title>Draft genomic sequence of Geomonas sp. Red330.</title>
        <authorList>
            <person name="Itoh H."/>
            <person name="Zhenxing X."/>
            <person name="Ushijima N."/>
            <person name="Masuda Y."/>
            <person name="Shiratori Y."/>
            <person name="Senoo K."/>
        </authorList>
    </citation>
    <scope>NUCLEOTIDE SEQUENCE [LARGE SCALE GENOMIC DNA]</scope>
    <source>
        <strain evidence="3">Red330</strain>
    </source>
</reference>
<comment type="caution">
    <text evidence="2">The sequence shown here is derived from an EMBL/GenBank/DDBJ whole genome shotgun (WGS) entry which is preliminary data.</text>
</comment>
<dbReference type="SUPFAM" id="SSF54427">
    <property type="entry name" value="NTF2-like"/>
    <property type="match status" value="1"/>
</dbReference>
<evidence type="ECO:0000313" key="3">
    <source>
        <dbReference type="Proteomes" id="UP000556026"/>
    </source>
</evidence>